<dbReference type="InterPro" id="IPR021448">
    <property type="entry name" value="DUF3098"/>
</dbReference>
<evidence type="ECO:0000313" key="3">
    <source>
        <dbReference type="Proteomes" id="UP000290545"/>
    </source>
</evidence>
<dbReference type="OrthoDB" id="963379at2"/>
<gene>
    <name evidence="2" type="ORF">ESB13_14780</name>
</gene>
<sequence length="83" mass="9177">MSENKPKNSSVLFTKENYVLMLVGGVIVALGMLLMSGGKNDPNEFDYKVVYSTTRITIAPIVIVLGLLVEIYAIFKKPKQQQA</sequence>
<accession>A0A4Q1D662</accession>
<keyword evidence="3" id="KW-1185">Reference proteome</keyword>
<protein>
    <submittedName>
        <fullName evidence="2">DUF3098 domain-containing protein</fullName>
    </submittedName>
</protein>
<dbReference type="RefSeq" id="WP_129004416.1">
    <property type="nucleotide sequence ID" value="NZ_SDHZ01000002.1"/>
</dbReference>
<name>A0A4Q1D662_9BACT</name>
<feature type="transmembrane region" description="Helical" evidence="1">
    <location>
        <begin position="56"/>
        <end position="75"/>
    </location>
</feature>
<evidence type="ECO:0000256" key="1">
    <source>
        <dbReference type="SAM" id="Phobius"/>
    </source>
</evidence>
<dbReference type="Pfam" id="PF11297">
    <property type="entry name" value="DUF3098"/>
    <property type="match status" value="1"/>
</dbReference>
<proteinExistence type="predicted"/>
<reference evidence="2 3" key="1">
    <citation type="submission" date="2019-01" db="EMBL/GenBank/DDBJ databases">
        <title>Filimonas sp. strain TTM-71.</title>
        <authorList>
            <person name="Chen W.-M."/>
        </authorList>
    </citation>
    <scope>NUCLEOTIDE SEQUENCE [LARGE SCALE GENOMIC DNA]</scope>
    <source>
        <strain evidence="2 3">TTM-71</strain>
    </source>
</reference>
<evidence type="ECO:0000313" key="2">
    <source>
        <dbReference type="EMBL" id="RXK83363.1"/>
    </source>
</evidence>
<dbReference type="AlphaFoldDB" id="A0A4Q1D662"/>
<dbReference type="EMBL" id="SDHZ01000002">
    <property type="protein sequence ID" value="RXK83363.1"/>
    <property type="molecule type" value="Genomic_DNA"/>
</dbReference>
<dbReference type="Proteomes" id="UP000290545">
    <property type="component" value="Unassembled WGS sequence"/>
</dbReference>
<keyword evidence="1" id="KW-0472">Membrane</keyword>
<organism evidence="2 3">
    <name type="scientific">Filimonas effusa</name>
    <dbReference type="NCBI Taxonomy" id="2508721"/>
    <lineage>
        <taxon>Bacteria</taxon>
        <taxon>Pseudomonadati</taxon>
        <taxon>Bacteroidota</taxon>
        <taxon>Chitinophagia</taxon>
        <taxon>Chitinophagales</taxon>
        <taxon>Chitinophagaceae</taxon>
        <taxon>Filimonas</taxon>
    </lineage>
</organism>
<keyword evidence="1" id="KW-1133">Transmembrane helix</keyword>
<comment type="caution">
    <text evidence="2">The sequence shown here is derived from an EMBL/GenBank/DDBJ whole genome shotgun (WGS) entry which is preliminary data.</text>
</comment>
<keyword evidence="1" id="KW-0812">Transmembrane</keyword>
<feature type="transmembrane region" description="Helical" evidence="1">
    <location>
        <begin position="18"/>
        <end position="36"/>
    </location>
</feature>